<dbReference type="GO" id="GO:0006355">
    <property type="term" value="P:regulation of DNA-templated transcription"/>
    <property type="evidence" value="ECO:0007669"/>
    <property type="project" value="InterPro"/>
</dbReference>
<feature type="compositionally biased region" description="Low complexity" evidence="9">
    <location>
        <begin position="123"/>
        <end position="132"/>
    </location>
</feature>
<organism evidence="11 12">
    <name type="scientific">Absidia repens</name>
    <dbReference type="NCBI Taxonomy" id="90262"/>
    <lineage>
        <taxon>Eukaryota</taxon>
        <taxon>Fungi</taxon>
        <taxon>Fungi incertae sedis</taxon>
        <taxon>Mucoromycota</taxon>
        <taxon>Mucoromycotina</taxon>
        <taxon>Mucoromycetes</taxon>
        <taxon>Mucorales</taxon>
        <taxon>Cunninghamellaceae</taxon>
        <taxon>Absidia</taxon>
    </lineage>
</organism>
<feature type="compositionally biased region" description="Basic and acidic residues" evidence="9">
    <location>
        <begin position="260"/>
        <end position="288"/>
    </location>
</feature>
<keyword evidence="4 8" id="KW-0371">Homeobox</keyword>
<evidence type="ECO:0000256" key="4">
    <source>
        <dbReference type="ARBA" id="ARBA00023155"/>
    </source>
</evidence>
<dbReference type="InterPro" id="IPR001356">
    <property type="entry name" value="HD"/>
</dbReference>
<dbReference type="GO" id="GO:0003677">
    <property type="term" value="F:DNA binding"/>
    <property type="evidence" value="ECO:0007669"/>
    <property type="project" value="UniProtKB-UniRule"/>
</dbReference>
<evidence type="ECO:0000256" key="9">
    <source>
        <dbReference type="SAM" id="MobiDB-lite"/>
    </source>
</evidence>
<feature type="region of interest" description="Disordered" evidence="9">
    <location>
        <begin position="254"/>
        <end position="301"/>
    </location>
</feature>
<evidence type="ECO:0000256" key="5">
    <source>
        <dbReference type="ARBA" id="ARBA00023163"/>
    </source>
</evidence>
<accession>A0A1X2IX24</accession>
<comment type="subcellular location">
    <subcellularLocation>
        <location evidence="1 8">Nucleus</location>
    </subcellularLocation>
</comment>
<keyword evidence="2" id="KW-0805">Transcription regulation</keyword>
<evidence type="ECO:0000256" key="6">
    <source>
        <dbReference type="ARBA" id="ARBA00023242"/>
    </source>
</evidence>
<feature type="compositionally biased region" description="Low complexity" evidence="9">
    <location>
        <begin position="142"/>
        <end position="159"/>
    </location>
</feature>
<feature type="DNA-binding region" description="Homeobox" evidence="8">
    <location>
        <begin position="180"/>
        <end position="242"/>
    </location>
</feature>
<evidence type="ECO:0000259" key="10">
    <source>
        <dbReference type="PROSITE" id="PS50071"/>
    </source>
</evidence>
<keyword evidence="5" id="KW-0804">Transcription</keyword>
<dbReference type="SMART" id="SM00389">
    <property type="entry name" value="HOX"/>
    <property type="match status" value="1"/>
</dbReference>
<feature type="compositionally biased region" description="Low complexity" evidence="9">
    <location>
        <begin position="84"/>
        <end position="99"/>
    </location>
</feature>
<sequence>MPMERKQSLRIFSPVILFHDHQHIKDEPARHNHLPYSDPFHQDDQTIKLHKRRVSRMLESNGRYWSDIITWSRDHAMTTEHHSPVPSLVSSPTPPLQSQELPSPRQSPPPLTSYHQQHHYSPHPHQQAPPSRQQRRQSHNKSSSASTTSTSSSSSSTAGSVLVATTATTATTITASGKTNKRRRGNLPKAVTAILRDWLSDHKKHPYPTEDEKDTLAGLTGLTLNQISNWFINARRRILQPMLEQEDEHQNELDILPYENPHHSSSDDSLDRRLRKRSASDAFHRRDSTCSTKKFNSRRRS</sequence>
<evidence type="ECO:0000256" key="3">
    <source>
        <dbReference type="ARBA" id="ARBA00023125"/>
    </source>
</evidence>
<dbReference type="Gene3D" id="1.10.10.60">
    <property type="entry name" value="Homeodomain-like"/>
    <property type="match status" value="1"/>
</dbReference>
<name>A0A1X2IX24_9FUNG</name>
<dbReference type="OrthoDB" id="10056939at2759"/>
<dbReference type="Proteomes" id="UP000193560">
    <property type="component" value="Unassembled WGS sequence"/>
</dbReference>
<comment type="similarity">
    <text evidence="7">Belongs to the TALE/TGIF homeobox family.</text>
</comment>
<dbReference type="GO" id="GO:0005634">
    <property type="term" value="C:nucleus"/>
    <property type="evidence" value="ECO:0007669"/>
    <property type="project" value="UniProtKB-SubCell"/>
</dbReference>
<protein>
    <recommendedName>
        <fullName evidence="10">Homeobox domain-containing protein</fullName>
    </recommendedName>
</protein>
<evidence type="ECO:0000256" key="1">
    <source>
        <dbReference type="ARBA" id="ARBA00004123"/>
    </source>
</evidence>
<comment type="caution">
    <text evidence="11">The sequence shown here is derived from an EMBL/GenBank/DDBJ whole genome shotgun (WGS) entry which is preliminary data.</text>
</comment>
<feature type="domain" description="Homeobox" evidence="10">
    <location>
        <begin position="178"/>
        <end position="241"/>
    </location>
</feature>
<evidence type="ECO:0000256" key="8">
    <source>
        <dbReference type="PROSITE-ProRule" id="PRU00108"/>
    </source>
</evidence>
<dbReference type="CDD" id="cd00086">
    <property type="entry name" value="homeodomain"/>
    <property type="match status" value="1"/>
</dbReference>
<keyword evidence="3 8" id="KW-0238">DNA-binding</keyword>
<dbReference type="PROSITE" id="PS50071">
    <property type="entry name" value="HOMEOBOX_2"/>
    <property type="match status" value="1"/>
</dbReference>
<dbReference type="Pfam" id="PF05920">
    <property type="entry name" value="Homeobox_KN"/>
    <property type="match status" value="1"/>
</dbReference>
<keyword evidence="6 8" id="KW-0539">Nucleus</keyword>
<evidence type="ECO:0000256" key="7">
    <source>
        <dbReference type="ARBA" id="ARBA00038021"/>
    </source>
</evidence>
<dbReference type="STRING" id="90262.A0A1X2IX24"/>
<dbReference type="InterPro" id="IPR009057">
    <property type="entry name" value="Homeodomain-like_sf"/>
</dbReference>
<gene>
    <name evidence="11" type="ORF">BCR42DRAFT_344407</name>
</gene>
<dbReference type="SUPFAM" id="SSF46689">
    <property type="entry name" value="Homeodomain-like"/>
    <property type="match status" value="1"/>
</dbReference>
<feature type="region of interest" description="Disordered" evidence="9">
    <location>
        <begin position="81"/>
        <end position="159"/>
    </location>
</feature>
<reference evidence="11 12" key="1">
    <citation type="submission" date="2016-07" db="EMBL/GenBank/DDBJ databases">
        <title>Pervasive Adenine N6-methylation of Active Genes in Fungi.</title>
        <authorList>
            <consortium name="DOE Joint Genome Institute"/>
            <person name="Mondo S.J."/>
            <person name="Dannebaum R.O."/>
            <person name="Kuo R.C."/>
            <person name="Labutti K."/>
            <person name="Haridas S."/>
            <person name="Kuo A."/>
            <person name="Salamov A."/>
            <person name="Ahrendt S.R."/>
            <person name="Lipzen A."/>
            <person name="Sullivan W."/>
            <person name="Andreopoulos W.B."/>
            <person name="Clum A."/>
            <person name="Lindquist E."/>
            <person name="Daum C."/>
            <person name="Ramamoorthy G.K."/>
            <person name="Gryganskyi A."/>
            <person name="Culley D."/>
            <person name="Magnuson J.K."/>
            <person name="James T.Y."/>
            <person name="O'Malley M.A."/>
            <person name="Stajich J.E."/>
            <person name="Spatafora J.W."/>
            <person name="Visel A."/>
            <person name="Grigoriev I.V."/>
        </authorList>
    </citation>
    <scope>NUCLEOTIDE SEQUENCE [LARGE SCALE GENOMIC DNA]</scope>
    <source>
        <strain evidence="11 12">NRRL 1336</strain>
    </source>
</reference>
<dbReference type="PANTHER" id="PTHR11850">
    <property type="entry name" value="HOMEOBOX PROTEIN TRANSCRIPTION FACTORS"/>
    <property type="match status" value="1"/>
</dbReference>
<dbReference type="InterPro" id="IPR050224">
    <property type="entry name" value="TALE_homeobox"/>
</dbReference>
<dbReference type="AlphaFoldDB" id="A0A1X2IX24"/>
<keyword evidence="12" id="KW-1185">Reference proteome</keyword>
<dbReference type="InterPro" id="IPR008422">
    <property type="entry name" value="KN_HD"/>
</dbReference>
<proteinExistence type="inferred from homology"/>
<evidence type="ECO:0000313" key="11">
    <source>
        <dbReference type="EMBL" id="ORZ23619.1"/>
    </source>
</evidence>
<evidence type="ECO:0000313" key="12">
    <source>
        <dbReference type="Proteomes" id="UP000193560"/>
    </source>
</evidence>
<dbReference type="FunFam" id="1.10.10.60:FF:000059">
    <property type="entry name" value="TGFB-induced factor homeobox 1"/>
    <property type="match status" value="1"/>
</dbReference>
<dbReference type="EMBL" id="MCGE01000003">
    <property type="protein sequence ID" value="ORZ23619.1"/>
    <property type="molecule type" value="Genomic_DNA"/>
</dbReference>
<evidence type="ECO:0000256" key="2">
    <source>
        <dbReference type="ARBA" id="ARBA00023015"/>
    </source>
</evidence>